<dbReference type="Proteomes" id="UP000275579">
    <property type="component" value="Chromosome"/>
</dbReference>
<reference evidence="2 3" key="1">
    <citation type="submission" date="2018-04" db="EMBL/GenBank/DDBJ databases">
        <title>Complete genome sequences of Streptomyces lydicus strain WYEC and characterization of antagonistic properties of biological control agents.</title>
        <authorList>
            <person name="Mariita R.M."/>
            <person name="Sello J.K."/>
        </authorList>
    </citation>
    <scope>NUCLEOTIDE SEQUENCE [LARGE SCALE GENOMIC DNA]</scope>
    <source>
        <strain evidence="2 3">WYEC 108</strain>
    </source>
</reference>
<evidence type="ECO:0000313" key="2">
    <source>
        <dbReference type="EMBL" id="AZS72131.1"/>
    </source>
</evidence>
<evidence type="ECO:0000256" key="1">
    <source>
        <dbReference type="SAM" id="MobiDB-lite"/>
    </source>
</evidence>
<sequence>MVPKSATPQEAVRPLEVARPLPGNSPPRGTLGRLAAPGLTAARRAAGTLLPPHPHPPSQRARHRRRPEAAAGGRRGADAEPTHPQHRQSPGHPTAPYVAT</sequence>
<dbReference type="EMBL" id="CP029042">
    <property type="protein sequence ID" value="AZS72131.1"/>
    <property type="molecule type" value="Genomic_DNA"/>
</dbReference>
<feature type="compositionally biased region" description="Low complexity" evidence="1">
    <location>
        <begin position="28"/>
        <end position="50"/>
    </location>
</feature>
<accession>A0A3Q9K1S1</accession>
<protein>
    <submittedName>
        <fullName evidence="2">Uncharacterized protein</fullName>
    </submittedName>
</protein>
<dbReference type="AlphaFoldDB" id="A0A3Q9K1S1"/>
<gene>
    <name evidence="2" type="ORF">DDE74_15275</name>
</gene>
<evidence type="ECO:0000313" key="3">
    <source>
        <dbReference type="Proteomes" id="UP000275579"/>
    </source>
</evidence>
<name>A0A3Q9K1S1_9ACTN</name>
<organism evidence="2 3">
    <name type="scientific">Streptomyces lydicus</name>
    <dbReference type="NCBI Taxonomy" id="47763"/>
    <lineage>
        <taxon>Bacteria</taxon>
        <taxon>Bacillati</taxon>
        <taxon>Actinomycetota</taxon>
        <taxon>Actinomycetes</taxon>
        <taxon>Kitasatosporales</taxon>
        <taxon>Streptomycetaceae</taxon>
        <taxon>Streptomyces</taxon>
    </lineage>
</organism>
<feature type="region of interest" description="Disordered" evidence="1">
    <location>
        <begin position="1"/>
        <end position="100"/>
    </location>
</feature>
<proteinExistence type="predicted"/>